<dbReference type="KEGG" id="knv:Pan216_21030"/>
<dbReference type="Proteomes" id="UP000317093">
    <property type="component" value="Chromosome"/>
</dbReference>
<organism evidence="1 2">
    <name type="scientific">Kolteria novifilia</name>
    <dbReference type="NCBI Taxonomy" id="2527975"/>
    <lineage>
        <taxon>Bacteria</taxon>
        <taxon>Pseudomonadati</taxon>
        <taxon>Planctomycetota</taxon>
        <taxon>Planctomycetia</taxon>
        <taxon>Kolteriales</taxon>
        <taxon>Kolteriaceae</taxon>
        <taxon>Kolteria</taxon>
    </lineage>
</organism>
<dbReference type="AlphaFoldDB" id="A0A518B2N1"/>
<evidence type="ECO:0000313" key="2">
    <source>
        <dbReference type="Proteomes" id="UP000317093"/>
    </source>
</evidence>
<keyword evidence="2" id="KW-1185">Reference proteome</keyword>
<evidence type="ECO:0000313" key="1">
    <source>
        <dbReference type="EMBL" id="QDU61249.1"/>
    </source>
</evidence>
<reference evidence="1 2" key="1">
    <citation type="submission" date="2019-02" db="EMBL/GenBank/DDBJ databases">
        <title>Deep-cultivation of Planctomycetes and their phenomic and genomic characterization uncovers novel biology.</title>
        <authorList>
            <person name="Wiegand S."/>
            <person name="Jogler M."/>
            <person name="Boedeker C."/>
            <person name="Pinto D."/>
            <person name="Vollmers J."/>
            <person name="Rivas-Marin E."/>
            <person name="Kohn T."/>
            <person name="Peeters S.H."/>
            <person name="Heuer A."/>
            <person name="Rast P."/>
            <person name="Oberbeckmann S."/>
            <person name="Bunk B."/>
            <person name="Jeske O."/>
            <person name="Meyerdierks A."/>
            <person name="Storesund J.E."/>
            <person name="Kallscheuer N."/>
            <person name="Luecker S."/>
            <person name="Lage O.M."/>
            <person name="Pohl T."/>
            <person name="Merkel B.J."/>
            <person name="Hornburger P."/>
            <person name="Mueller R.-W."/>
            <person name="Bruemmer F."/>
            <person name="Labrenz M."/>
            <person name="Spormann A.M."/>
            <person name="Op den Camp H."/>
            <person name="Overmann J."/>
            <person name="Amann R."/>
            <person name="Jetten M.S.M."/>
            <person name="Mascher T."/>
            <person name="Medema M.H."/>
            <person name="Devos D.P."/>
            <person name="Kaster A.-K."/>
            <person name="Ovreas L."/>
            <person name="Rohde M."/>
            <person name="Galperin M.Y."/>
            <person name="Jogler C."/>
        </authorList>
    </citation>
    <scope>NUCLEOTIDE SEQUENCE [LARGE SCALE GENOMIC DNA]</scope>
    <source>
        <strain evidence="1 2">Pan216</strain>
    </source>
</reference>
<dbReference type="RefSeq" id="WP_145257864.1">
    <property type="nucleotide sequence ID" value="NZ_CP036279.1"/>
</dbReference>
<protein>
    <submittedName>
        <fullName evidence="1">Uncharacterized protein</fullName>
    </submittedName>
</protein>
<dbReference type="EMBL" id="CP036279">
    <property type="protein sequence ID" value="QDU61249.1"/>
    <property type="molecule type" value="Genomic_DNA"/>
</dbReference>
<gene>
    <name evidence="1" type="ORF">Pan216_21030</name>
</gene>
<sequence length="515" mass="53065">MPPIVIPSPFGRTLIDDADASAARTTMGLGTIATQDADSVNIDGGAIDGVVFGGSDPAAATVTTLTATGNTTFVNGTYGESYPATHSVDTSGNYTISAPDDTSSPGELRLQTDGMSRITVAANGNITIPQSVFLNGVCNVRDSSYGNSYPATIDVDSSGHLTISAPDDTSTAGDLILATNSTTAMTIDGETGDVDIANDLDVGGTVTFRGSAFFKRSSPIVFSDGDDGASNRAAFIARSESDDDYWISIQSNPSSHSSRPGQSLLTAKSAGSVASLISFAPGGAKVETGNLTVANRLIQTLPASAIDDGDLGNSDASFYLDSDTIKARYKNAGGTAMTVSLGGTTLFTDEPVEFANSTYDATLAARGEVELNSSGYLNLIARDVEGIHLSCSANPYDVSFTQYSASFSVPIIAGNISLYPLSGTISSGALSVEQRSHRTVQGEGGAADDLDTLTDLTAGQIVILSAGTHDITVRDGVDNIHLDTSSRVLTGSSNDFLVLFSPDGSNAYEIKFVDT</sequence>
<proteinExistence type="predicted"/>
<accession>A0A518B2N1</accession>
<name>A0A518B2N1_9BACT</name>